<feature type="compositionally biased region" description="Basic residues" evidence="1">
    <location>
        <begin position="554"/>
        <end position="565"/>
    </location>
</feature>
<dbReference type="eggNOG" id="KOG1843">
    <property type="taxonomic scope" value="Eukaryota"/>
</dbReference>
<feature type="domain" description="Ysc84 actin-binding" evidence="2">
    <location>
        <begin position="151"/>
        <end position="276"/>
    </location>
</feature>
<dbReference type="PANTHER" id="PTHR15629:SF8">
    <property type="entry name" value="DUF500 DOMAIN PROTEIN (AFU_ORTHOLOGUE AFUA_5G07310)"/>
    <property type="match status" value="1"/>
</dbReference>
<feature type="compositionally biased region" description="Low complexity" evidence="1">
    <location>
        <begin position="388"/>
        <end position="399"/>
    </location>
</feature>
<dbReference type="STRING" id="554155.C5FW33"/>
<protein>
    <submittedName>
        <fullName evidence="3">DUF500 domain-containing protein</fullName>
    </submittedName>
</protein>
<dbReference type="InterPro" id="IPR007461">
    <property type="entry name" value="Ysc84_actin-binding"/>
</dbReference>
<dbReference type="GeneID" id="9228197"/>
<feature type="region of interest" description="Disordered" evidence="1">
    <location>
        <begin position="529"/>
        <end position="635"/>
    </location>
</feature>
<feature type="compositionally biased region" description="Polar residues" evidence="1">
    <location>
        <begin position="350"/>
        <end position="381"/>
    </location>
</feature>
<feature type="compositionally biased region" description="Polar residues" evidence="1">
    <location>
        <begin position="437"/>
        <end position="447"/>
    </location>
</feature>
<evidence type="ECO:0000256" key="1">
    <source>
        <dbReference type="SAM" id="MobiDB-lite"/>
    </source>
</evidence>
<proteinExistence type="predicted"/>
<dbReference type="AlphaFoldDB" id="C5FW33"/>
<dbReference type="Pfam" id="PF04366">
    <property type="entry name" value="Ysc84"/>
    <property type="match status" value="1"/>
</dbReference>
<feature type="region of interest" description="Disordered" evidence="1">
    <location>
        <begin position="73"/>
        <end position="95"/>
    </location>
</feature>
<evidence type="ECO:0000313" key="4">
    <source>
        <dbReference type="Proteomes" id="UP000002035"/>
    </source>
</evidence>
<dbReference type="VEuPathDB" id="FungiDB:MCYG_06936"/>
<evidence type="ECO:0000313" key="3">
    <source>
        <dbReference type="EMBL" id="EEQ34117.1"/>
    </source>
</evidence>
<accession>C5FW33</accession>
<dbReference type="Proteomes" id="UP000002035">
    <property type="component" value="Unassembled WGS sequence"/>
</dbReference>
<evidence type="ECO:0000259" key="2">
    <source>
        <dbReference type="Pfam" id="PF04366"/>
    </source>
</evidence>
<dbReference type="PANTHER" id="PTHR15629">
    <property type="entry name" value="SH3YL1 PROTEIN"/>
    <property type="match status" value="1"/>
</dbReference>
<feature type="region of interest" description="Disordered" evidence="1">
    <location>
        <begin position="329"/>
        <end position="458"/>
    </location>
</feature>
<sequence>MSQTSTTTWERTKGYSKRGFDKAWHQLDRIGRPVNRLSNKLGAEAFWPTTLDKESEKAARILRSFCKDGFYGQVESSSTPPKTAEVDDGPRGKQRALKKIPASVIRQAKGLAIFTTMRTGLWVSGAGGSGVLVARLAETGEWSPPSGIMLHTAGLGFLMGVDIYDCVVVINTYEALDAFKSLRCTLGGSLSAVAGPVGIGGVLDSEVHKRQAPIWSYLKSRGLYAGVQVDGTIIIERTDENERFYGEKISVSDILSGKAKNPPSSIATLIQTIKAAQGDRDIDEGMLPPPGEAPGDAEISLAGTFGVPEEDDPDPYGVKALEREGVIIREAGTKKPPSLDVFDFRPSPTSPISPRWSATSSWRFSTQSTMSTDKGTQTNFQDIERGQSPSSVSRTSSRSHSIKDLSSSMHENTTTESDTEHSSTGEPDPASIPIPASTATSRAQSISPKIPEAIPESLPESIPEAEIAVAVAEHAIPQQINSKSPPFARAKLVTIPKRHPPALPARNPGRTLSTVATLSEAHDSGLLALSLDSESDLPQPLAREISNEPDGGKRRTSSHSSHTSRHTSTSPKSASPLSKSVFLASQSSSEDELAASKPTSPALNPEPDTKVKGTDKDVEEPPLTTGAFPSDEKEA</sequence>
<dbReference type="CDD" id="cd11524">
    <property type="entry name" value="SYLF"/>
    <property type="match status" value="1"/>
</dbReference>
<reference evidence="4" key="1">
    <citation type="journal article" date="2012" name="MBio">
        <title>Comparative genome analysis of Trichophyton rubrum and related dermatophytes reveals candidate genes involved in infection.</title>
        <authorList>
            <person name="Martinez D.A."/>
            <person name="Oliver B.G."/>
            <person name="Graeser Y."/>
            <person name="Goldberg J.M."/>
            <person name="Li W."/>
            <person name="Martinez-Rossi N.M."/>
            <person name="Monod M."/>
            <person name="Shelest E."/>
            <person name="Barton R.C."/>
            <person name="Birch E."/>
            <person name="Brakhage A.A."/>
            <person name="Chen Z."/>
            <person name="Gurr S.J."/>
            <person name="Heiman D."/>
            <person name="Heitman J."/>
            <person name="Kosti I."/>
            <person name="Rossi A."/>
            <person name="Saif S."/>
            <person name="Samalova M."/>
            <person name="Saunders C.W."/>
            <person name="Shea T."/>
            <person name="Summerbell R.C."/>
            <person name="Xu J."/>
            <person name="Young S."/>
            <person name="Zeng Q."/>
            <person name="Birren B.W."/>
            <person name="Cuomo C.A."/>
            <person name="White T.C."/>
        </authorList>
    </citation>
    <scope>NUCLEOTIDE SEQUENCE [LARGE SCALE GENOMIC DNA]</scope>
    <source>
        <strain evidence="4">ATCC MYA-4605 / CBS 113480</strain>
    </source>
</reference>
<name>C5FW33_ARTOC</name>
<dbReference type="OrthoDB" id="443981at2759"/>
<gene>
    <name evidence="3" type="ORF">MCYG_06936</name>
</gene>
<organism evidence="3 4">
    <name type="scientific">Arthroderma otae (strain ATCC MYA-4605 / CBS 113480)</name>
    <name type="common">Microsporum canis</name>
    <dbReference type="NCBI Taxonomy" id="554155"/>
    <lineage>
        <taxon>Eukaryota</taxon>
        <taxon>Fungi</taxon>
        <taxon>Dikarya</taxon>
        <taxon>Ascomycota</taxon>
        <taxon>Pezizomycotina</taxon>
        <taxon>Eurotiomycetes</taxon>
        <taxon>Eurotiomycetidae</taxon>
        <taxon>Onygenales</taxon>
        <taxon>Arthrodermataceae</taxon>
        <taxon>Microsporum</taxon>
    </lineage>
</organism>
<dbReference type="EMBL" id="DS995706">
    <property type="protein sequence ID" value="EEQ34117.1"/>
    <property type="molecule type" value="Genomic_DNA"/>
</dbReference>
<feature type="compositionally biased region" description="Basic and acidic residues" evidence="1">
    <location>
        <begin position="607"/>
        <end position="616"/>
    </location>
</feature>
<dbReference type="HOGENOM" id="CLU_009742_1_0_1"/>
<keyword evidence="4" id="KW-1185">Reference proteome</keyword>
<dbReference type="OMA" id="TFEFRPN"/>
<dbReference type="RefSeq" id="XP_002844972.1">
    <property type="nucleotide sequence ID" value="XM_002844926.1"/>
</dbReference>
<dbReference type="GO" id="GO:0035091">
    <property type="term" value="F:phosphatidylinositol binding"/>
    <property type="evidence" value="ECO:0007669"/>
    <property type="project" value="TreeGrafter"/>
</dbReference>
<dbReference type="InterPro" id="IPR051702">
    <property type="entry name" value="SH3_domain_YSC84-like"/>
</dbReference>
<feature type="compositionally biased region" description="Polar residues" evidence="1">
    <location>
        <begin position="571"/>
        <end position="588"/>
    </location>
</feature>